<comment type="caution">
    <text evidence="1">The sequence shown here is derived from an EMBL/GenBank/DDBJ whole genome shotgun (WGS) entry which is preliminary data.</text>
</comment>
<organism evidence="1 2">
    <name type="scientific">Cognatilysobacter bugurensis</name>
    <dbReference type="NCBI Taxonomy" id="543356"/>
    <lineage>
        <taxon>Bacteria</taxon>
        <taxon>Pseudomonadati</taxon>
        <taxon>Pseudomonadota</taxon>
        <taxon>Gammaproteobacteria</taxon>
        <taxon>Lysobacterales</taxon>
        <taxon>Lysobacteraceae</taxon>
        <taxon>Cognatilysobacter</taxon>
    </lineage>
</organism>
<evidence type="ECO:0000313" key="1">
    <source>
        <dbReference type="EMBL" id="GHA74559.1"/>
    </source>
</evidence>
<name>A0A918SX35_9GAMM</name>
<sequence>MSTTSSVPRIAAALILGGLVATSGCSWFRKGDALFANDPANRPLEVPPPLEQPRADANVASVGAVAPARSAAVPTNSVGFTVPGSRDAVFDRVGEELAKVPGVVIVSRAQVLGAYDVTYEGASFLVRIAGSETGSTVSAVDPRGVPVTGEAATRLLAQLKATLGGN</sequence>
<dbReference type="Proteomes" id="UP000646426">
    <property type="component" value="Unassembled WGS sequence"/>
</dbReference>
<evidence type="ECO:0008006" key="3">
    <source>
        <dbReference type="Google" id="ProtNLM"/>
    </source>
</evidence>
<accession>A0A918SX35</accession>
<dbReference type="RefSeq" id="WP_189453804.1">
    <property type="nucleotide sequence ID" value="NZ_BMYD01000001.1"/>
</dbReference>
<protein>
    <recommendedName>
        <fullName evidence="3">Beta-barrel assembly machine subunit BamC</fullName>
    </recommendedName>
</protein>
<proteinExistence type="predicted"/>
<evidence type="ECO:0000313" key="2">
    <source>
        <dbReference type="Proteomes" id="UP000646426"/>
    </source>
</evidence>
<reference evidence="1" key="2">
    <citation type="submission" date="2020-09" db="EMBL/GenBank/DDBJ databases">
        <authorList>
            <person name="Sun Q."/>
            <person name="Kim S."/>
        </authorList>
    </citation>
    <scope>NUCLEOTIDE SEQUENCE</scope>
    <source>
        <strain evidence="1">KCTC 23077</strain>
    </source>
</reference>
<dbReference type="EMBL" id="BMYD01000001">
    <property type="protein sequence ID" value="GHA74559.1"/>
    <property type="molecule type" value="Genomic_DNA"/>
</dbReference>
<dbReference type="AlphaFoldDB" id="A0A918SX35"/>
<keyword evidence="2" id="KW-1185">Reference proteome</keyword>
<gene>
    <name evidence="1" type="ORF">GCM10007067_09480</name>
</gene>
<reference evidence="1" key="1">
    <citation type="journal article" date="2014" name="Int. J. Syst. Evol. Microbiol.">
        <title>Complete genome sequence of Corynebacterium casei LMG S-19264T (=DSM 44701T), isolated from a smear-ripened cheese.</title>
        <authorList>
            <consortium name="US DOE Joint Genome Institute (JGI-PGF)"/>
            <person name="Walter F."/>
            <person name="Albersmeier A."/>
            <person name="Kalinowski J."/>
            <person name="Ruckert C."/>
        </authorList>
    </citation>
    <scope>NUCLEOTIDE SEQUENCE</scope>
    <source>
        <strain evidence="1">KCTC 23077</strain>
    </source>
</reference>